<sequence length="191" mass="21084">MAQNGFDLKDVSLDVWERCIFWFAVSYVVANVGWFIGFSWFTLFFLVLIGGCAGVILIDRLHLDSKGKAVLITGCDTGFGFASAKKLHGMGYTVFAGVISSDTDGAKQLQKEFKTRMYTVPMNVTSDEDVTKALEYIKENLPADCNGIWALITNAGWSTFGEVEMVPLDVSPNPMFYLGVHSSSVFKIGKY</sequence>
<dbReference type="GO" id="GO:0016491">
    <property type="term" value="F:oxidoreductase activity"/>
    <property type="evidence" value="ECO:0007669"/>
    <property type="project" value="TreeGrafter"/>
</dbReference>
<accession>A0A226D952</accession>
<dbReference type="EMBL" id="LNIX01000028">
    <property type="protein sequence ID" value="OXA41673.1"/>
    <property type="molecule type" value="Genomic_DNA"/>
</dbReference>
<dbReference type="GO" id="GO:0008202">
    <property type="term" value="P:steroid metabolic process"/>
    <property type="evidence" value="ECO:0007669"/>
    <property type="project" value="TreeGrafter"/>
</dbReference>
<dbReference type="PANTHER" id="PTHR43313:SF36">
    <property type="entry name" value="D-BETA-HYDROXYBUTYRATE DEHYDROGENASE, MITOCHONDRIAL"/>
    <property type="match status" value="1"/>
</dbReference>
<protein>
    <submittedName>
        <fullName evidence="2">D-beta-hydroxybutyrate dehydrogenase, mitochondrial</fullName>
    </submittedName>
</protein>
<keyword evidence="3" id="KW-1185">Reference proteome</keyword>
<dbReference type="STRING" id="158441.A0A226D952"/>
<dbReference type="Proteomes" id="UP000198287">
    <property type="component" value="Unassembled WGS sequence"/>
</dbReference>
<dbReference type="InterPro" id="IPR036291">
    <property type="entry name" value="NAD(P)-bd_dom_sf"/>
</dbReference>
<dbReference type="OrthoDB" id="2102561at2759"/>
<reference evidence="2 3" key="1">
    <citation type="submission" date="2015-12" db="EMBL/GenBank/DDBJ databases">
        <title>The genome of Folsomia candida.</title>
        <authorList>
            <person name="Faddeeva A."/>
            <person name="Derks M.F."/>
            <person name="Anvar Y."/>
            <person name="Smit S."/>
            <person name="Van Straalen N."/>
            <person name="Roelofs D."/>
        </authorList>
    </citation>
    <scope>NUCLEOTIDE SEQUENCE [LARGE SCALE GENOMIC DNA]</scope>
    <source>
        <strain evidence="2 3">VU population</strain>
        <tissue evidence="2">Whole body</tissue>
    </source>
</reference>
<dbReference type="SUPFAM" id="SSF51735">
    <property type="entry name" value="NAD(P)-binding Rossmann-fold domains"/>
    <property type="match status" value="1"/>
</dbReference>
<name>A0A226D952_FOLCA</name>
<keyword evidence="1" id="KW-1133">Transmembrane helix</keyword>
<proteinExistence type="predicted"/>
<keyword evidence="1" id="KW-0472">Membrane</keyword>
<evidence type="ECO:0000256" key="1">
    <source>
        <dbReference type="SAM" id="Phobius"/>
    </source>
</evidence>
<dbReference type="AlphaFoldDB" id="A0A226D952"/>
<dbReference type="PANTHER" id="PTHR43313">
    <property type="entry name" value="SHORT-CHAIN DEHYDROGENASE/REDUCTASE FAMILY 9C"/>
    <property type="match status" value="1"/>
</dbReference>
<gene>
    <name evidence="2" type="ORF">Fcan01_23421</name>
</gene>
<evidence type="ECO:0000313" key="3">
    <source>
        <dbReference type="Proteomes" id="UP000198287"/>
    </source>
</evidence>
<dbReference type="Gene3D" id="3.40.50.720">
    <property type="entry name" value="NAD(P)-binding Rossmann-like Domain"/>
    <property type="match status" value="1"/>
</dbReference>
<organism evidence="2 3">
    <name type="scientific">Folsomia candida</name>
    <name type="common">Springtail</name>
    <dbReference type="NCBI Taxonomy" id="158441"/>
    <lineage>
        <taxon>Eukaryota</taxon>
        <taxon>Metazoa</taxon>
        <taxon>Ecdysozoa</taxon>
        <taxon>Arthropoda</taxon>
        <taxon>Hexapoda</taxon>
        <taxon>Collembola</taxon>
        <taxon>Entomobryomorpha</taxon>
        <taxon>Isotomoidea</taxon>
        <taxon>Isotomidae</taxon>
        <taxon>Proisotominae</taxon>
        <taxon>Folsomia</taxon>
    </lineage>
</organism>
<feature type="transmembrane region" description="Helical" evidence="1">
    <location>
        <begin position="32"/>
        <end position="58"/>
    </location>
</feature>
<dbReference type="InterPro" id="IPR002347">
    <property type="entry name" value="SDR_fam"/>
</dbReference>
<comment type="caution">
    <text evidence="2">The sequence shown here is derived from an EMBL/GenBank/DDBJ whole genome shotgun (WGS) entry which is preliminary data.</text>
</comment>
<keyword evidence="1" id="KW-0812">Transmembrane</keyword>
<evidence type="ECO:0000313" key="2">
    <source>
        <dbReference type="EMBL" id="OXA41673.1"/>
    </source>
</evidence>
<dbReference type="Pfam" id="PF00106">
    <property type="entry name" value="adh_short"/>
    <property type="match status" value="1"/>
</dbReference>